<dbReference type="GO" id="GO:0055085">
    <property type="term" value="P:transmembrane transport"/>
    <property type="evidence" value="ECO:0007669"/>
    <property type="project" value="InterPro"/>
</dbReference>
<dbReference type="Pfam" id="PF03547">
    <property type="entry name" value="Mem_trans"/>
    <property type="match status" value="2"/>
</dbReference>
<keyword evidence="5 7" id="KW-1133">Transmembrane helix</keyword>
<evidence type="ECO:0000313" key="9">
    <source>
        <dbReference type="Proteomes" id="UP000824988"/>
    </source>
</evidence>
<organism evidence="8 9">
    <name type="scientific">Methylogaea oryzae</name>
    <dbReference type="NCBI Taxonomy" id="1295382"/>
    <lineage>
        <taxon>Bacteria</taxon>
        <taxon>Pseudomonadati</taxon>
        <taxon>Pseudomonadota</taxon>
        <taxon>Gammaproteobacteria</taxon>
        <taxon>Methylococcales</taxon>
        <taxon>Methylococcaceae</taxon>
        <taxon>Methylogaea</taxon>
    </lineage>
</organism>
<evidence type="ECO:0000256" key="7">
    <source>
        <dbReference type="SAM" id="Phobius"/>
    </source>
</evidence>
<feature type="transmembrane region" description="Helical" evidence="7">
    <location>
        <begin position="33"/>
        <end position="52"/>
    </location>
</feature>
<protein>
    <submittedName>
        <fullName evidence="8">Transporter</fullName>
    </submittedName>
</protein>
<comment type="subcellular location">
    <subcellularLocation>
        <location evidence="1">Membrane</location>
        <topology evidence="1">Multi-pass membrane protein</topology>
    </subcellularLocation>
</comment>
<keyword evidence="4 7" id="KW-0812">Transmembrane</keyword>
<proteinExistence type="predicted"/>
<dbReference type="PANTHER" id="PTHR36838:SF1">
    <property type="entry name" value="SLR1864 PROTEIN"/>
    <property type="match status" value="1"/>
</dbReference>
<keyword evidence="6 7" id="KW-0472">Membrane</keyword>
<gene>
    <name evidence="8" type="ORF">MoryE10_04460</name>
</gene>
<dbReference type="KEGG" id="moz:MoryE10_04460"/>
<feature type="transmembrane region" description="Helical" evidence="7">
    <location>
        <begin position="221"/>
        <end position="240"/>
    </location>
</feature>
<reference evidence="8" key="1">
    <citation type="submission" date="2019-06" db="EMBL/GenBank/DDBJ databases">
        <title>Complete genome sequence of Methylogaea oryzae strain JCM16910.</title>
        <authorList>
            <person name="Asakawa S."/>
        </authorList>
    </citation>
    <scope>NUCLEOTIDE SEQUENCE</scope>
    <source>
        <strain evidence="8">E10</strain>
    </source>
</reference>
<evidence type="ECO:0000256" key="1">
    <source>
        <dbReference type="ARBA" id="ARBA00004141"/>
    </source>
</evidence>
<feature type="transmembrane region" description="Helical" evidence="7">
    <location>
        <begin position="279"/>
        <end position="301"/>
    </location>
</feature>
<evidence type="ECO:0000256" key="3">
    <source>
        <dbReference type="ARBA" id="ARBA00022475"/>
    </source>
</evidence>
<dbReference type="EMBL" id="AP019782">
    <property type="protein sequence ID" value="BBL69840.1"/>
    <property type="molecule type" value="Genomic_DNA"/>
</dbReference>
<evidence type="ECO:0000256" key="2">
    <source>
        <dbReference type="ARBA" id="ARBA00022448"/>
    </source>
</evidence>
<feature type="transmembrane region" description="Helical" evidence="7">
    <location>
        <begin position="161"/>
        <end position="180"/>
    </location>
</feature>
<feature type="transmembrane region" description="Helical" evidence="7">
    <location>
        <begin position="252"/>
        <end position="272"/>
    </location>
</feature>
<feature type="transmembrane region" description="Helical" evidence="7">
    <location>
        <begin position="6"/>
        <end position="21"/>
    </location>
</feature>
<keyword evidence="2" id="KW-0813">Transport</keyword>
<feature type="transmembrane region" description="Helical" evidence="7">
    <location>
        <begin position="186"/>
        <end position="209"/>
    </location>
</feature>
<dbReference type="InterPro" id="IPR004776">
    <property type="entry name" value="Mem_transp_PIN-like"/>
</dbReference>
<dbReference type="AlphaFoldDB" id="A0A8D5AL61"/>
<feature type="transmembrane region" description="Helical" evidence="7">
    <location>
        <begin position="125"/>
        <end position="149"/>
    </location>
</feature>
<dbReference type="RefSeq" id="WP_221048070.1">
    <property type="nucleotide sequence ID" value="NZ_AP019782.1"/>
</dbReference>
<keyword evidence="9" id="KW-1185">Reference proteome</keyword>
<name>A0A8D5AL61_9GAMM</name>
<dbReference type="PANTHER" id="PTHR36838">
    <property type="entry name" value="AUXIN EFFLUX CARRIER FAMILY PROTEIN"/>
    <property type="match status" value="1"/>
</dbReference>
<feature type="transmembrane region" description="Helical" evidence="7">
    <location>
        <begin position="64"/>
        <end position="83"/>
    </location>
</feature>
<evidence type="ECO:0000256" key="4">
    <source>
        <dbReference type="ARBA" id="ARBA00022692"/>
    </source>
</evidence>
<evidence type="ECO:0000313" key="8">
    <source>
        <dbReference type="EMBL" id="BBL69840.1"/>
    </source>
</evidence>
<accession>A0A8D5AL61</accession>
<evidence type="ECO:0000256" key="6">
    <source>
        <dbReference type="ARBA" id="ARBA00023136"/>
    </source>
</evidence>
<evidence type="ECO:0000256" key="5">
    <source>
        <dbReference type="ARBA" id="ARBA00022989"/>
    </source>
</evidence>
<dbReference type="Proteomes" id="UP000824988">
    <property type="component" value="Chromosome"/>
</dbReference>
<dbReference type="GO" id="GO:0016020">
    <property type="term" value="C:membrane"/>
    <property type="evidence" value="ECO:0007669"/>
    <property type="project" value="UniProtKB-SubCell"/>
</dbReference>
<sequence>MADVVLQMAVMILAGIAWRIIRPAKLDADLTRHVIASLVYYVLLPALVLEVLSRHALGVETLRIAAFGATLIFAGVALAWLAYRWLPAPDSQRGAAILAVAFPNVTFLGLPVLEQTFGPWARAVAIQIDLFACMPLVLTLAVTIAGAYGSGGGKDNGAWRALLSVPALWAVLAAALLNHFHITLPAWLAGALGRMSGTVAPLMLFALGLGLRLDALRWRNIALLAPVLALRLLLLPLLAWPLASALHFGGDTWRALILEAAMPSMVVGIVLCDRFRLDSGFYAAAVTLTTLASWLSLPFWWRLFQAVA</sequence>
<keyword evidence="3" id="KW-1003">Cell membrane</keyword>
<feature type="transmembrane region" description="Helical" evidence="7">
    <location>
        <begin position="95"/>
        <end position="113"/>
    </location>
</feature>